<accession>A0A9P4NDV6</accession>
<evidence type="ECO:0000313" key="3">
    <source>
        <dbReference type="Proteomes" id="UP000800235"/>
    </source>
</evidence>
<organism evidence="2 3">
    <name type="scientific">Tothia fuscella</name>
    <dbReference type="NCBI Taxonomy" id="1048955"/>
    <lineage>
        <taxon>Eukaryota</taxon>
        <taxon>Fungi</taxon>
        <taxon>Dikarya</taxon>
        <taxon>Ascomycota</taxon>
        <taxon>Pezizomycotina</taxon>
        <taxon>Dothideomycetes</taxon>
        <taxon>Pleosporomycetidae</taxon>
        <taxon>Venturiales</taxon>
        <taxon>Cylindrosympodiaceae</taxon>
        <taxon>Tothia</taxon>
    </lineage>
</organism>
<dbReference type="EMBL" id="MU007165">
    <property type="protein sequence ID" value="KAF2416264.1"/>
    <property type="molecule type" value="Genomic_DNA"/>
</dbReference>
<evidence type="ECO:0000313" key="2">
    <source>
        <dbReference type="EMBL" id="KAF2416264.1"/>
    </source>
</evidence>
<dbReference type="OrthoDB" id="5387995at2759"/>
<protein>
    <submittedName>
        <fullName evidence="2">Uncharacterized protein</fullName>
    </submittedName>
</protein>
<dbReference type="AlphaFoldDB" id="A0A9P4NDV6"/>
<name>A0A9P4NDV6_9PEZI</name>
<keyword evidence="3" id="KW-1185">Reference proteome</keyword>
<sequence length="254" mass="29036">MSTPQSRKRTRALSDLDDQPATSKKKRRLRLRLVTSRLSRPFSTPATHIVDRGSSKIAVWAKQKHLIPQALRKAAIMNRVRRKSLEREAWLRKDSGISVGGDERLMVREAVLKESKLEGTNASGKFPDSRKSFKYAPVTPSPLGLSNYDALDDEDGYYDDEHQYCSSCPNSPQKEMNEGIGAKEAGEYYSDFNFLDSVQEDRESDAEYDDPFSLSVLPAEIVMEKRPPSPPDGRWMELMKEKERQREVLFLEFT</sequence>
<reference evidence="2" key="1">
    <citation type="journal article" date="2020" name="Stud. Mycol.">
        <title>101 Dothideomycetes genomes: a test case for predicting lifestyles and emergence of pathogens.</title>
        <authorList>
            <person name="Haridas S."/>
            <person name="Albert R."/>
            <person name="Binder M."/>
            <person name="Bloem J."/>
            <person name="Labutti K."/>
            <person name="Salamov A."/>
            <person name="Andreopoulos B."/>
            <person name="Baker S."/>
            <person name="Barry K."/>
            <person name="Bills G."/>
            <person name="Bluhm B."/>
            <person name="Cannon C."/>
            <person name="Castanera R."/>
            <person name="Culley D."/>
            <person name="Daum C."/>
            <person name="Ezra D."/>
            <person name="Gonzalez J."/>
            <person name="Henrissat B."/>
            <person name="Kuo A."/>
            <person name="Liang C."/>
            <person name="Lipzen A."/>
            <person name="Lutzoni F."/>
            <person name="Magnuson J."/>
            <person name="Mondo S."/>
            <person name="Nolan M."/>
            <person name="Ohm R."/>
            <person name="Pangilinan J."/>
            <person name="Park H.-J."/>
            <person name="Ramirez L."/>
            <person name="Alfaro M."/>
            <person name="Sun H."/>
            <person name="Tritt A."/>
            <person name="Yoshinaga Y."/>
            <person name="Zwiers L.-H."/>
            <person name="Turgeon B."/>
            <person name="Goodwin S."/>
            <person name="Spatafora J."/>
            <person name="Crous P."/>
            <person name="Grigoriev I."/>
        </authorList>
    </citation>
    <scope>NUCLEOTIDE SEQUENCE</scope>
    <source>
        <strain evidence="2">CBS 130266</strain>
    </source>
</reference>
<dbReference type="Proteomes" id="UP000800235">
    <property type="component" value="Unassembled WGS sequence"/>
</dbReference>
<proteinExistence type="predicted"/>
<evidence type="ECO:0000256" key="1">
    <source>
        <dbReference type="SAM" id="MobiDB-lite"/>
    </source>
</evidence>
<gene>
    <name evidence="2" type="ORF">EJ08DRAFT_666723</name>
</gene>
<feature type="region of interest" description="Disordered" evidence="1">
    <location>
        <begin position="1"/>
        <end position="28"/>
    </location>
</feature>
<comment type="caution">
    <text evidence="2">The sequence shown here is derived from an EMBL/GenBank/DDBJ whole genome shotgun (WGS) entry which is preliminary data.</text>
</comment>
<feature type="compositionally biased region" description="Basic residues" evidence="1">
    <location>
        <begin position="1"/>
        <end position="11"/>
    </location>
</feature>